<dbReference type="PROSITE" id="PS51831">
    <property type="entry name" value="HD"/>
    <property type="match status" value="1"/>
</dbReference>
<dbReference type="Gene3D" id="1.10.3210.10">
    <property type="entry name" value="Hypothetical protein af1432"/>
    <property type="match status" value="1"/>
</dbReference>
<dbReference type="InterPro" id="IPR003607">
    <property type="entry name" value="HD/PDEase_dom"/>
</dbReference>
<name>A0A3A6TAS2_9GAMM</name>
<feature type="domain" description="HD" evidence="1">
    <location>
        <begin position="160"/>
        <end position="283"/>
    </location>
</feature>
<accession>A0A3A6TAS2</accession>
<proteinExistence type="predicted"/>
<dbReference type="InterPro" id="IPR006674">
    <property type="entry name" value="HD_domain"/>
</dbReference>
<gene>
    <name evidence="3" type="ORF">D5R81_17595</name>
</gene>
<evidence type="ECO:0000259" key="2">
    <source>
        <dbReference type="PROSITE" id="PS51832"/>
    </source>
</evidence>
<dbReference type="Pfam" id="PF11871">
    <property type="entry name" value="DUF3391"/>
    <property type="match status" value="1"/>
</dbReference>
<dbReference type="OrthoDB" id="9764808at2"/>
<dbReference type="SMART" id="SM00471">
    <property type="entry name" value="HDc"/>
    <property type="match status" value="1"/>
</dbReference>
<evidence type="ECO:0000313" key="3">
    <source>
        <dbReference type="EMBL" id="RJY06492.1"/>
    </source>
</evidence>
<dbReference type="PANTHER" id="PTHR43155:SF2">
    <property type="entry name" value="CYCLIC DI-GMP PHOSPHODIESTERASE PA4108"/>
    <property type="match status" value="1"/>
</dbReference>
<dbReference type="PROSITE" id="PS51832">
    <property type="entry name" value="HD_GYP"/>
    <property type="match status" value="1"/>
</dbReference>
<dbReference type="InterPro" id="IPR021812">
    <property type="entry name" value="DUF3391"/>
</dbReference>
<evidence type="ECO:0000313" key="4">
    <source>
        <dbReference type="Proteomes" id="UP000273022"/>
    </source>
</evidence>
<dbReference type="EMBL" id="QYYH01000159">
    <property type="protein sequence ID" value="RJY06492.1"/>
    <property type="molecule type" value="Genomic_DNA"/>
</dbReference>
<dbReference type="RefSeq" id="WP_121854923.1">
    <property type="nucleotide sequence ID" value="NZ_CP037952.1"/>
</dbReference>
<sequence length="404" mass="44593">MGAKTSVKLPVSKLKIGQTVKLPLSWTNHPFLRNRVLLKSATEIEMIKGLGVPYVLLLSGELEEEQELEPSTADDKSAEKEPVSVAIDESLLLKKSVRLSQNRFNQSVVDNKTVHSKVVTDPEGAYRLSAAMVEHLVEHMLEVKQPYLTLVESFDGSVSVTQHCVSVTVISMMIGRSLQLDNDLLRDIALGSLMHDYGKFKVPDSILRKKGELTQSERNFFNLHPNYGVNVLSETGHLSDVALKIVEQHHEYMDGSGYPKGLKGKQISLPSQIVSLANEFDNLLADQRFPTPQIALGHMFKNGASRHSAKLISSLVKIMGIYPPGTLVQLSDDSFGKVMITTESVKQPNVLTCDVEGNHAKLRLLSQENLSIKKVITIDDLKETVANTLKAYSPISFYFTAGSA</sequence>
<dbReference type="InterPro" id="IPR006675">
    <property type="entry name" value="HDIG_dom"/>
</dbReference>
<organism evidence="3 4">
    <name type="scientific">Parashewanella spongiae</name>
    <dbReference type="NCBI Taxonomy" id="342950"/>
    <lineage>
        <taxon>Bacteria</taxon>
        <taxon>Pseudomonadati</taxon>
        <taxon>Pseudomonadota</taxon>
        <taxon>Gammaproteobacteria</taxon>
        <taxon>Alteromonadales</taxon>
        <taxon>Shewanellaceae</taxon>
        <taxon>Parashewanella</taxon>
    </lineage>
</organism>
<dbReference type="GO" id="GO:0008081">
    <property type="term" value="F:phosphoric diester hydrolase activity"/>
    <property type="evidence" value="ECO:0007669"/>
    <property type="project" value="UniProtKB-ARBA"/>
</dbReference>
<dbReference type="AlphaFoldDB" id="A0A3A6TAS2"/>
<dbReference type="SUPFAM" id="SSF109604">
    <property type="entry name" value="HD-domain/PDEase-like"/>
    <property type="match status" value="1"/>
</dbReference>
<dbReference type="Proteomes" id="UP000273022">
    <property type="component" value="Unassembled WGS sequence"/>
</dbReference>
<feature type="domain" description="HD-GYP" evidence="2">
    <location>
        <begin position="138"/>
        <end position="332"/>
    </location>
</feature>
<keyword evidence="4" id="KW-1185">Reference proteome</keyword>
<dbReference type="Pfam" id="PF13487">
    <property type="entry name" value="HD_5"/>
    <property type="match status" value="1"/>
</dbReference>
<dbReference type="NCBIfam" id="TIGR00277">
    <property type="entry name" value="HDIG"/>
    <property type="match status" value="1"/>
</dbReference>
<protein>
    <submittedName>
        <fullName evidence="3">HD-GYP domain-containing protein</fullName>
    </submittedName>
</protein>
<dbReference type="InterPro" id="IPR037522">
    <property type="entry name" value="HD_GYP_dom"/>
</dbReference>
<dbReference type="CDD" id="cd00077">
    <property type="entry name" value="HDc"/>
    <property type="match status" value="1"/>
</dbReference>
<dbReference type="PANTHER" id="PTHR43155">
    <property type="entry name" value="CYCLIC DI-GMP PHOSPHODIESTERASE PA4108-RELATED"/>
    <property type="match status" value="1"/>
</dbReference>
<reference evidence="3 4" key="1">
    <citation type="submission" date="2018-09" db="EMBL/GenBank/DDBJ databases">
        <title>Phylogeny of the Shewanellaceae, and recommendation for two new genera, Pseudoshewanella and Parashewanella.</title>
        <authorList>
            <person name="Wang G."/>
        </authorList>
    </citation>
    <scope>NUCLEOTIDE SEQUENCE [LARGE SCALE GENOMIC DNA]</scope>
    <source>
        <strain evidence="3 4">KCTC 22492</strain>
    </source>
</reference>
<comment type="caution">
    <text evidence="3">The sequence shown here is derived from an EMBL/GenBank/DDBJ whole genome shotgun (WGS) entry which is preliminary data.</text>
</comment>
<evidence type="ECO:0000259" key="1">
    <source>
        <dbReference type="PROSITE" id="PS51831"/>
    </source>
</evidence>